<proteinExistence type="predicted"/>
<evidence type="ECO:0000256" key="1">
    <source>
        <dbReference type="SAM" id="MobiDB-lite"/>
    </source>
</evidence>
<protein>
    <submittedName>
        <fullName evidence="2">Uncharacterized protein</fullName>
    </submittedName>
</protein>
<accession>A0A0E9QGI1</accession>
<evidence type="ECO:0000313" key="2">
    <source>
        <dbReference type="EMBL" id="JAH15430.1"/>
    </source>
</evidence>
<organism evidence="2">
    <name type="scientific">Anguilla anguilla</name>
    <name type="common">European freshwater eel</name>
    <name type="synonym">Muraena anguilla</name>
    <dbReference type="NCBI Taxonomy" id="7936"/>
    <lineage>
        <taxon>Eukaryota</taxon>
        <taxon>Metazoa</taxon>
        <taxon>Chordata</taxon>
        <taxon>Craniata</taxon>
        <taxon>Vertebrata</taxon>
        <taxon>Euteleostomi</taxon>
        <taxon>Actinopterygii</taxon>
        <taxon>Neopterygii</taxon>
        <taxon>Teleostei</taxon>
        <taxon>Anguilliformes</taxon>
        <taxon>Anguillidae</taxon>
        <taxon>Anguilla</taxon>
    </lineage>
</organism>
<reference evidence="2" key="2">
    <citation type="journal article" date="2015" name="Fish Shellfish Immunol.">
        <title>Early steps in the European eel (Anguilla anguilla)-Vibrio vulnificus interaction in the gills: Role of the RtxA13 toxin.</title>
        <authorList>
            <person name="Callol A."/>
            <person name="Pajuelo D."/>
            <person name="Ebbesson L."/>
            <person name="Teles M."/>
            <person name="MacKenzie S."/>
            <person name="Amaro C."/>
        </authorList>
    </citation>
    <scope>NUCLEOTIDE SEQUENCE</scope>
</reference>
<name>A0A0E9QGI1_ANGAN</name>
<feature type="region of interest" description="Disordered" evidence="1">
    <location>
        <begin position="1"/>
        <end position="23"/>
    </location>
</feature>
<dbReference type="EMBL" id="GBXM01093147">
    <property type="protein sequence ID" value="JAH15430.1"/>
    <property type="molecule type" value="Transcribed_RNA"/>
</dbReference>
<sequence>MSRVGRIREDGRSCDRPDRSLQK</sequence>
<reference evidence="2" key="1">
    <citation type="submission" date="2014-11" db="EMBL/GenBank/DDBJ databases">
        <authorList>
            <person name="Amaro Gonzalez C."/>
        </authorList>
    </citation>
    <scope>NUCLEOTIDE SEQUENCE</scope>
</reference>
<dbReference type="AlphaFoldDB" id="A0A0E9QGI1"/>